<sequence>MISKDDVYQQLKSVKDPELGINIVDLGLIYSVFVKKNKVKILMTLTFPGCPFGVTVHSDIKEAVQKIPGVVDLDLKITFDPPWDLSKVAPEVRAELGF</sequence>
<comment type="caution">
    <text evidence="2">The sequence shown here is derived from an EMBL/GenBank/DDBJ whole genome shotgun (WGS) entry which is preliminary data.</text>
</comment>
<dbReference type="Pfam" id="PF01883">
    <property type="entry name" value="FeS_assembly_P"/>
    <property type="match status" value="1"/>
</dbReference>
<proteinExistence type="predicted"/>
<dbReference type="InterPro" id="IPR034904">
    <property type="entry name" value="FSCA_dom_sf"/>
</dbReference>
<accession>A0A1G1WNI4</accession>
<dbReference type="Proteomes" id="UP000178068">
    <property type="component" value="Unassembled WGS sequence"/>
</dbReference>
<evidence type="ECO:0000313" key="3">
    <source>
        <dbReference type="Proteomes" id="UP000178068"/>
    </source>
</evidence>
<dbReference type="EMBL" id="MHCZ01000037">
    <property type="protein sequence ID" value="OGY29295.1"/>
    <property type="molecule type" value="Genomic_DNA"/>
</dbReference>
<organism evidence="2 3">
    <name type="scientific">Candidatus Woykebacteria bacterium RIFCSPHIGHO2_12_FULL_45_10</name>
    <dbReference type="NCBI Taxonomy" id="1802603"/>
    <lineage>
        <taxon>Bacteria</taxon>
        <taxon>Candidatus Woykeibacteriota</taxon>
    </lineage>
</organism>
<dbReference type="InterPro" id="IPR052339">
    <property type="entry name" value="Fe-S_Maturation_MIP18"/>
</dbReference>
<name>A0A1G1WNI4_9BACT</name>
<evidence type="ECO:0000313" key="2">
    <source>
        <dbReference type="EMBL" id="OGY29295.1"/>
    </source>
</evidence>
<dbReference type="AlphaFoldDB" id="A0A1G1WNI4"/>
<feature type="domain" description="MIP18 family-like" evidence="1">
    <location>
        <begin position="4"/>
        <end position="71"/>
    </location>
</feature>
<dbReference type="InterPro" id="IPR002744">
    <property type="entry name" value="MIP18-like"/>
</dbReference>
<dbReference type="STRING" id="1802603.A3F35_01140"/>
<evidence type="ECO:0000259" key="1">
    <source>
        <dbReference type="Pfam" id="PF01883"/>
    </source>
</evidence>
<gene>
    <name evidence="2" type="ORF">A3F35_01140</name>
</gene>
<protein>
    <recommendedName>
        <fullName evidence="1">MIP18 family-like domain-containing protein</fullName>
    </recommendedName>
</protein>
<dbReference type="Gene3D" id="3.30.300.130">
    <property type="entry name" value="Fe-S cluster assembly (FSCA)"/>
    <property type="match status" value="1"/>
</dbReference>
<dbReference type="PANTHER" id="PTHR42831:SF1">
    <property type="entry name" value="FE-S PROTEIN MATURATION AUXILIARY FACTOR YITW"/>
    <property type="match status" value="1"/>
</dbReference>
<reference evidence="2 3" key="1">
    <citation type="journal article" date="2016" name="Nat. Commun.">
        <title>Thousands of microbial genomes shed light on interconnected biogeochemical processes in an aquifer system.</title>
        <authorList>
            <person name="Anantharaman K."/>
            <person name="Brown C.T."/>
            <person name="Hug L.A."/>
            <person name="Sharon I."/>
            <person name="Castelle C.J."/>
            <person name="Probst A.J."/>
            <person name="Thomas B.C."/>
            <person name="Singh A."/>
            <person name="Wilkins M.J."/>
            <person name="Karaoz U."/>
            <person name="Brodie E.L."/>
            <person name="Williams K.H."/>
            <person name="Hubbard S.S."/>
            <person name="Banfield J.F."/>
        </authorList>
    </citation>
    <scope>NUCLEOTIDE SEQUENCE [LARGE SCALE GENOMIC DNA]</scope>
</reference>
<dbReference type="PANTHER" id="PTHR42831">
    <property type="entry name" value="FE-S PROTEIN MATURATION AUXILIARY FACTOR YITW"/>
    <property type="match status" value="1"/>
</dbReference>
<dbReference type="SUPFAM" id="SSF117916">
    <property type="entry name" value="Fe-S cluster assembly (FSCA) domain-like"/>
    <property type="match status" value="1"/>
</dbReference>